<dbReference type="Pfam" id="PF03735">
    <property type="entry name" value="ENT"/>
    <property type="match status" value="1"/>
</dbReference>
<evidence type="ECO:0000313" key="4">
    <source>
        <dbReference type="EMBL" id="GEU33159.1"/>
    </source>
</evidence>
<dbReference type="GO" id="GO:0005634">
    <property type="term" value="C:nucleus"/>
    <property type="evidence" value="ECO:0007669"/>
    <property type="project" value="UniProtKB-SubCell"/>
</dbReference>
<dbReference type="SUPFAM" id="SSF158639">
    <property type="entry name" value="ENT-like"/>
    <property type="match status" value="1"/>
</dbReference>
<dbReference type="Pfam" id="PF05641">
    <property type="entry name" value="Agenet"/>
    <property type="match status" value="1"/>
</dbReference>
<dbReference type="PROSITE" id="PS51138">
    <property type="entry name" value="ENT"/>
    <property type="match status" value="1"/>
</dbReference>
<dbReference type="PANTHER" id="PTHR31917">
    <property type="entry name" value="AGENET DOMAIN-CONTAINING PROTEIN-RELATED"/>
    <property type="match status" value="1"/>
</dbReference>
<evidence type="ECO:0000259" key="3">
    <source>
        <dbReference type="PROSITE" id="PS51138"/>
    </source>
</evidence>
<reference evidence="4" key="1">
    <citation type="journal article" date="2019" name="Sci. Rep.">
        <title>Draft genome of Tanacetum cinerariifolium, the natural source of mosquito coil.</title>
        <authorList>
            <person name="Yamashiro T."/>
            <person name="Shiraishi A."/>
            <person name="Satake H."/>
            <person name="Nakayama K."/>
        </authorList>
    </citation>
    <scope>NUCLEOTIDE SEQUENCE</scope>
</reference>
<dbReference type="EMBL" id="BKCJ010000432">
    <property type="protein sequence ID" value="GEU33159.1"/>
    <property type="molecule type" value="Genomic_DNA"/>
</dbReference>
<sequence>MKFNRGSIVEVLDKDKFCNDVWRCARIVSRNGHNYTVSYDVYPGFTHEEDVKHLSGKFIRTLPPMVEVSERWVPGDEVELFHELSWKMAIVLDDCSWNGYLVILVGSLEELEVTEPKLRVRQSYQNGEWVDADCAEQQKCYGVLRKENAARLDFYSKDICFDAQNNHNLKESGIISSKTQKRASPCCYTQDDENEERPLKFRVSRKEGRHLIVLETSTEKVDDVTNNRDMKENINKTNGSESDIVVSSSGSCSTNGCKPYDMYCRTRHDSDAESICQSNTDNEWADEIHRQELNAYRFTLDALYASGPLTWEKETTVTNLHLSLHISNDEHLVMLENQISASSSCHAR</sequence>
<dbReference type="Gene3D" id="1.10.1240.40">
    <property type="entry name" value="ENT domain"/>
    <property type="match status" value="1"/>
</dbReference>
<dbReference type="SMART" id="SM01191">
    <property type="entry name" value="ENT"/>
    <property type="match status" value="1"/>
</dbReference>
<protein>
    <recommendedName>
        <fullName evidence="3">ENT domain-containing protein</fullName>
    </recommendedName>
</protein>
<dbReference type="InterPro" id="IPR008395">
    <property type="entry name" value="Agenet-like_dom"/>
</dbReference>
<comment type="subcellular location">
    <subcellularLocation>
        <location evidence="1">Nucleus</location>
    </subcellularLocation>
</comment>
<dbReference type="PANTHER" id="PTHR31917:SF68">
    <property type="entry name" value="PLANT TUDOR-LIKE RNA-BINDING PROTEIN-RELATED"/>
    <property type="match status" value="1"/>
</dbReference>
<dbReference type="AlphaFoldDB" id="A0A6L2J8F5"/>
<name>A0A6L2J8F5_TANCI</name>
<accession>A0A6L2J8F5</accession>
<evidence type="ECO:0000256" key="2">
    <source>
        <dbReference type="ARBA" id="ARBA00023242"/>
    </source>
</evidence>
<proteinExistence type="predicted"/>
<organism evidence="4">
    <name type="scientific">Tanacetum cinerariifolium</name>
    <name type="common">Dalmatian daisy</name>
    <name type="synonym">Chrysanthemum cinerariifolium</name>
    <dbReference type="NCBI Taxonomy" id="118510"/>
    <lineage>
        <taxon>Eukaryota</taxon>
        <taxon>Viridiplantae</taxon>
        <taxon>Streptophyta</taxon>
        <taxon>Embryophyta</taxon>
        <taxon>Tracheophyta</taxon>
        <taxon>Spermatophyta</taxon>
        <taxon>Magnoliopsida</taxon>
        <taxon>eudicotyledons</taxon>
        <taxon>Gunneridae</taxon>
        <taxon>Pentapetalae</taxon>
        <taxon>asterids</taxon>
        <taxon>campanulids</taxon>
        <taxon>Asterales</taxon>
        <taxon>Asteraceae</taxon>
        <taxon>Asteroideae</taxon>
        <taxon>Anthemideae</taxon>
        <taxon>Anthemidinae</taxon>
        <taxon>Tanacetum</taxon>
    </lineage>
</organism>
<dbReference type="InterPro" id="IPR014002">
    <property type="entry name" value="Agenet_dom_plant"/>
</dbReference>
<gene>
    <name evidence="4" type="ORF">Tci_005137</name>
</gene>
<dbReference type="InterPro" id="IPR005491">
    <property type="entry name" value="ENT_dom"/>
</dbReference>
<feature type="domain" description="ENT" evidence="3">
    <location>
        <begin position="284"/>
        <end position="348"/>
    </location>
</feature>
<dbReference type="SMART" id="SM00743">
    <property type="entry name" value="Agenet"/>
    <property type="match status" value="2"/>
</dbReference>
<evidence type="ECO:0000256" key="1">
    <source>
        <dbReference type="ARBA" id="ARBA00004123"/>
    </source>
</evidence>
<keyword evidence="2" id="KW-0539">Nucleus</keyword>
<comment type="caution">
    <text evidence="4">The sequence shown here is derived from an EMBL/GenBank/DDBJ whole genome shotgun (WGS) entry which is preliminary data.</text>
</comment>
<dbReference type="InterPro" id="IPR036142">
    <property type="entry name" value="ENT_dom-like_sf"/>
</dbReference>